<feature type="non-terminal residue" evidence="2">
    <location>
        <position position="36"/>
    </location>
</feature>
<reference evidence="2 3" key="1">
    <citation type="journal article" date="2019" name="Sci. Rep.">
        <title>Orb-weaving spider Araneus ventricosus genome elucidates the spidroin gene catalogue.</title>
        <authorList>
            <person name="Kono N."/>
            <person name="Nakamura H."/>
            <person name="Ohtoshi R."/>
            <person name="Moran D.A.P."/>
            <person name="Shinohara A."/>
            <person name="Yoshida Y."/>
            <person name="Fujiwara M."/>
            <person name="Mori M."/>
            <person name="Tomita M."/>
            <person name="Arakawa K."/>
        </authorList>
    </citation>
    <scope>NUCLEOTIDE SEQUENCE [LARGE SCALE GENOMIC DNA]</scope>
</reference>
<proteinExistence type="predicted"/>
<evidence type="ECO:0000313" key="1">
    <source>
        <dbReference type="EMBL" id="GBN81867.1"/>
    </source>
</evidence>
<dbReference type="EMBL" id="BGPR01149171">
    <property type="protein sequence ID" value="GBN81880.1"/>
    <property type="molecule type" value="Genomic_DNA"/>
</dbReference>
<comment type="caution">
    <text evidence="2">The sequence shown here is derived from an EMBL/GenBank/DDBJ whole genome shotgun (WGS) entry which is preliminary data.</text>
</comment>
<evidence type="ECO:0000313" key="2">
    <source>
        <dbReference type="EMBL" id="GBN81880.1"/>
    </source>
</evidence>
<accession>A0A4Y2S3T5</accession>
<gene>
    <name evidence="2" type="ORF">AVEN_18898_1</name>
    <name evidence="1" type="ORF">AVEN_267274_1</name>
</gene>
<dbReference type="Proteomes" id="UP000499080">
    <property type="component" value="Unassembled WGS sequence"/>
</dbReference>
<dbReference type="EMBL" id="BGPR01149167">
    <property type="protein sequence ID" value="GBN81867.1"/>
    <property type="molecule type" value="Genomic_DNA"/>
</dbReference>
<organism evidence="2 3">
    <name type="scientific">Araneus ventricosus</name>
    <name type="common">Orbweaver spider</name>
    <name type="synonym">Epeira ventricosa</name>
    <dbReference type="NCBI Taxonomy" id="182803"/>
    <lineage>
        <taxon>Eukaryota</taxon>
        <taxon>Metazoa</taxon>
        <taxon>Ecdysozoa</taxon>
        <taxon>Arthropoda</taxon>
        <taxon>Chelicerata</taxon>
        <taxon>Arachnida</taxon>
        <taxon>Araneae</taxon>
        <taxon>Araneomorphae</taxon>
        <taxon>Entelegynae</taxon>
        <taxon>Araneoidea</taxon>
        <taxon>Araneidae</taxon>
        <taxon>Araneus</taxon>
    </lineage>
</organism>
<keyword evidence="3" id="KW-1185">Reference proteome</keyword>
<protein>
    <submittedName>
        <fullName evidence="2">Uncharacterized protein</fullName>
    </submittedName>
</protein>
<sequence>MENFNDLFDNLREARRLLTDLVKSLPSTVSKEYFDK</sequence>
<name>A0A4Y2S3T5_ARAVE</name>
<dbReference type="AlphaFoldDB" id="A0A4Y2S3T5"/>
<evidence type="ECO:0000313" key="3">
    <source>
        <dbReference type="Proteomes" id="UP000499080"/>
    </source>
</evidence>